<dbReference type="PATRIC" id="fig|401562.4.peg.377"/>
<keyword evidence="3" id="KW-1185">Reference proteome</keyword>
<evidence type="ECO:0000313" key="3">
    <source>
        <dbReference type="Proteomes" id="UP000078529"/>
    </source>
</evidence>
<protein>
    <submittedName>
        <fullName evidence="2">Uncharacterized protein</fullName>
    </submittedName>
</protein>
<proteinExistence type="predicted"/>
<gene>
    <name evidence="2" type="ORF">NS365_22795</name>
</gene>
<reference evidence="2 3" key="1">
    <citation type="journal article" date="2016" name="Front. Microbiol.">
        <title>Genomic Resource of Rice Seed Associated Bacteria.</title>
        <authorList>
            <person name="Midha S."/>
            <person name="Bansal K."/>
            <person name="Sharma S."/>
            <person name="Kumar N."/>
            <person name="Patil P.P."/>
            <person name="Chaudhry V."/>
            <person name="Patil P.B."/>
        </authorList>
    </citation>
    <scope>NUCLEOTIDE SEQUENCE [LARGE SCALE GENOMIC DNA]</scope>
    <source>
        <strain evidence="2 3">NS365</strain>
    </source>
</reference>
<evidence type="ECO:0000313" key="2">
    <source>
        <dbReference type="EMBL" id="KTR01141.1"/>
    </source>
</evidence>
<accession>A0A175RET2</accession>
<evidence type="ECO:0000256" key="1">
    <source>
        <dbReference type="SAM" id="MobiDB-lite"/>
    </source>
</evidence>
<feature type="compositionally biased region" description="Low complexity" evidence="1">
    <location>
        <begin position="35"/>
        <end position="51"/>
    </location>
</feature>
<dbReference type="EMBL" id="LDQA01000103">
    <property type="protein sequence ID" value="KTR01141.1"/>
    <property type="molecule type" value="Genomic_DNA"/>
</dbReference>
<sequence length="106" mass="11316">MGVAPMPREARASPTLPTGRKRRRTEKHWRTDPKGSVPGSVGSGVFPHVSGRQTGGSVPDPSASRGGARRPSRSPSIHHTPQWNSLGRRGLPGLRAVIARQPVMDA</sequence>
<dbReference type="Proteomes" id="UP000078529">
    <property type="component" value="Unassembled WGS sequence"/>
</dbReference>
<organism evidence="2 3">
    <name type="scientific">Aureimonas ureilytica</name>
    <dbReference type="NCBI Taxonomy" id="401562"/>
    <lineage>
        <taxon>Bacteria</taxon>
        <taxon>Pseudomonadati</taxon>
        <taxon>Pseudomonadota</taxon>
        <taxon>Alphaproteobacteria</taxon>
        <taxon>Hyphomicrobiales</taxon>
        <taxon>Aurantimonadaceae</taxon>
        <taxon>Aureimonas</taxon>
    </lineage>
</organism>
<dbReference type="AlphaFoldDB" id="A0A175RET2"/>
<feature type="region of interest" description="Disordered" evidence="1">
    <location>
        <begin position="1"/>
        <end position="89"/>
    </location>
</feature>
<name>A0A175RET2_9HYPH</name>
<comment type="caution">
    <text evidence="2">The sequence shown here is derived from an EMBL/GenBank/DDBJ whole genome shotgun (WGS) entry which is preliminary data.</text>
</comment>